<dbReference type="GO" id="GO:0016757">
    <property type="term" value="F:glycosyltransferase activity"/>
    <property type="evidence" value="ECO:0007669"/>
    <property type="project" value="InterPro"/>
</dbReference>
<dbReference type="Gene3D" id="3.40.50.2000">
    <property type="entry name" value="Glycogen Phosphorylase B"/>
    <property type="match status" value="2"/>
</dbReference>
<dbReference type="Pfam" id="PF13477">
    <property type="entry name" value="Glyco_trans_4_2"/>
    <property type="match status" value="1"/>
</dbReference>
<organism evidence="3 4">
    <name type="scientific">Heyndrickxia shackletonii</name>
    <dbReference type="NCBI Taxonomy" id="157838"/>
    <lineage>
        <taxon>Bacteria</taxon>
        <taxon>Bacillati</taxon>
        <taxon>Bacillota</taxon>
        <taxon>Bacilli</taxon>
        <taxon>Bacillales</taxon>
        <taxon>Bacillaceae</taxon>
        <taxon>Heyndrickxia</taxon>
    </lineage>
</organism>
<dbReference type="PANTHER" id="PTHR45947:SF3">
    <property type="entry name" value="SULFOQUINOVOSYL TRANSFERASE SQD2"/>
    <property type="match status" value="1"/>
</dbReference>
<dbReference type="RefSeq" id="WP_055739787.1">
    <property type="nucleotide sequence ID" value="NZ_JAAIWL010000056.1"/>
</dbReference>
<dbReference type="Pfam" id="PF00534">
    <property type="entry name" value="Glycos_transf_1"/>
    <property type="match status" value="1"/>
</dbReference>
<comment type="caution">
    <text evidence="3">The sequence shown here is derived from an EMBL/GenBank/DDBJ whole genome shotgun (WGS) entry which is preliminary data.</text>
</comment>
<dbReference type="Proteomes" id="UP000051888">
    <property type="component" value="Unassembled WGS sequence"/>
</dbReference>
<evidence type="ECO:0000259" key="1">
    <source>
        <dbReference type="Pfam" id="PF00534"/>
    </source>
</evidence>
<dbReference type="OrthoDB" id="9806653at2"/>
<name>A0A0Q3WY65_9BACI</name>
<dbReference type="STRING" id="157838.AN964_11380"/>
<protein>
    <submittedName>
        <fullName evidence="3">Glycosyl transferase</fullName>
    </submittedName>
</protein>
<keyword evidence="4" id="KW-1185">Reference proteome</keyword>
<sequence length="387" mass="44089">MKILIVSTVSGTINTFLIPHIKWLIEKGNEVSVASNYAEDIDDRISELGCTIYSVPFQRNPLKIENYQALKSIKQIVLNGKYEMVHVHTPVASLLTRFACRKIKGVTMVYTSHGFHFFNGAPMKNWIIYCTLERLAARWTDVLITMNDEDFDYGQKLTLRSNIPCFKVHGVGVDLNKFSPISREEKLALRSEYQYNPNDFIVIYVAELSYRKQQDLLIKSISRLQKNINQIKLLLVGDGELLETYKKMAANFKLDNQVEFLGYRKDIDKLLAMSDIAVSTSRQEGLPVNIMEAMATGLPIVVTNCRGNRDLITNNYNGIVVGVNDEKACANAIEKVYRSNKTRTIFSKNNINSIQTYKINNILSEMEEIYSNIFAEKTKLLGKKLKA</sequence>
<feature type="domain" description="Glycosyltransferase subfamily 4-like N-terminal" evidence="2">
    <location>
        <begin position="2"/>
        <end position="144"/>
    </location>
</feature>
<accession>A0A0Q3WY65</accession>
<dbReference type="SUPFAM" id="SSF53756">
    <property type="entry name" value="UDP-Glycosyltransferase/glycogen phosphorylase"/>
    <property type="match status" value="1"/>
</dbReference>
<dbReference type="AlphaFoldDB" id="A0A0Q3WY65"/>
<dbReference type="InterPro" id="IPR028098">
    <property type="entry name" value="Glyco_trans_4-like_N"/>
</dbReference>
<reference evidence="3 4" key="1">
    <citation type="submission" date="2015-09" db="EMBL/GenBank/DDBJ databases">
        <title>Genome sequencing project for genomic taxonomy and phylogenomics of Bacillus-like bacteria.</title>
        <authorList>
            <person name="Liu B."/>
            <person name="Wang J."/>
            <person name="Zhu Y."/>
            <person name="Liu G."/>
            <person name="Chen Q."/>
            <person name="Chen Z."/>
            <person name="Lan J."/>
            <person name="Che J."/>
            <person name="Ge C."/>
            <person name="Shi H."/>
            <person name="Pan Z."/>
            <person name="Liu X."/>
        </authorList>
    </citation>
    <scope>NUCLEOTIDE SEQUENCE [LARGE SCALE GENOMIC DNA]</scope>
    <source>
        <strain evidence="3 4">LMG 18435</strain>
    </source>
</reference>
<dbReference type="InterPro" id="IPR050194">
    <property type="entry name" value="Glycosyltransferase_grp1"/>
</dbReference>
<evidence type="ECO:0000259" key="2">
    <source>
        <dbReference type="Pfam" id="PF13477"/>
    </source>
</evidence>
<dbReference type="PATRIC" id="fig|157838.3.peg.2504"/>
<keyword evidence="3" id="KW-0808">Transferase</keyword>
<feature type="domain" description="Glycosyl transferase family 1" evidence="1">
    <location>
        <begin position="190"/>
        <end position="351"/>
    </location>
</feature>
<dbReference type="PANTHER" id="PTHR45947">
    <property type="entry name" value="SULFOQUINOVOSYL TRANSFERASE SQD2"/>
    <property type="match status" value="1"/>
</dbReference>
<gene>
    <name evidence="3" type="ORF">AN964_11380</name>
</gene>
<dbReference type="CDD" id="cd03808">
    <property type="entry name" value="GT4_CapM-like"/>
    <property type="match status" value="1"/>
</dbReference>
<dbReference type="InterPro" id="IPR001296">
    <property type="entry name" value="Glyco_trans_1"/>
</dbReference>
<proteinExistence type="predicted"/>
<evidence type="ECO:0000313" key="4">
    <source>
        <dbReference type="Proteomes" id="UP000051888"/>
    </source>
</evidence>
<dbReference type="EMBL" id="LJJC01000004">
    <property type="protein sequence ID" value="KQL54039.1"/>
    <property type="molecule type" value="Genomic_DNA"/>
</dbReference>
<evidence type="ECO:0000313" key="3">
    <source>
        <dbReference type="EMBL" id="KQL54039.1"/>
    </source>
</evidence>